<dbReference type="RefSeq" id="WP_021291381.1">
    <property type="nucleotide sequence ID" value="NZ_BNER01000002.1"/>
</dbReference>
<reference evidence="2" key="2">
    <citation type="submission" date="2014-05" db="EMBL/GenBank/DDBJ databases">
        <title>Draft genome sequence of Virgibacillus massiliensis Vm-5.</title>
        <authorList>
            <person name="Khelaifia S."/>
            <person name="Croce O."/>
            <person name="Lagier J.C."/>
            <person name="Raoult D."/>
        </authorList>
    </citation>
    <scope>NUCLEOTIDE SEQUENCE [LARGE SCALE GENOMIC DNA]</scope>
    <source>
        <strain evidence="2">Vm-5</strain>
    </source>
</reference>
<reference evidence="1 2" key="1">
    <citation type="submission" date="2014-03" db="EMBL/GenBank/DDBJ databases">
        <authorList>
            <person name="Urmite Genomes U."/>
        </authorList>
    </citation>
    <scope>NUCLEOTIDE SEQUENCE [LARGE SCALE GENOMIC DNA]</scope>
    <source>
        <strain evidence="1 2">Vm-5</strain>
    </source>
</reference>
<sequence>MMERYLKNAIHMKCSLIEISLLIELNKNYPKFIAIDDVQSNEDRHHIAYYLKCLKEKGFVEERIGELYKIKKEENWYLWK</sequence>
<proteinExistence type="predicted"/>
<evidence type="ECO:0000313" key="1">
    <source>
        <dbReference type="EMBL" id="CDQ39924.1"/>
    </source>
</evidence>
<comment type="caution">
    <text evidence="1">The sequence shown here is derived from an EMBL/GenBank/DDBJ whole genome shotgun (WGS) entry which is preliminary data.</text>
</comment>
<name>A0A024QBQ8_9BACI</name>
<organism evidence="1 2">
    <name type="scientific">Virgibacillus massiliensis</name>
    <dbReference type="NCBI Taxonomy" id="1462526"/>
    <lineage>
        <taxon>Bacteria</taxon>
        <taxon>Bacillati</taxon>
        <taxon>Bacillota</taxon>
        <taxon>Bacilli</taxon>
        <taxon>Bacillales</taxon>
        <taxon>Bacillaceae</taxon>
        <taxon>Virgibacillus</taxon>
    </lineage>
</organism>
<gene>
    <name evidence="1" type="ORF">BN990_02241</name>
</gene>
<dbReference type="AlphaFoldDB" id="A0A024QBQ8"/>
<accession>A0A024QBQ8</accession>
<keyword evidence="2" id="KW-1185">Reference proteome</keyword>
<dbReference type="Proteomes" id="UP000028875">
    <property type="component" value="Unassembled WGS sequence"/>
</dbReference>
<dbReference type="EMBL" id="CCDP010000001">
    <property type="protein sequence ID" value="CDQ39924.1"/>
    <property type="molecule type" value="Genomic_DNA"/>
</dbReference>
<protein>
    <submittedName>
        <fullName evidence="1">Uncharacterized protein</fullName>
    </submittedName>
</protein>
<evidence type="ECO:0000313" key="2">
    <source>
        <dbReference type="Proteomes" id="UP000028875"/>
    </source>
</evidence>